<evidence type="ECO:0000256" key="4">
    <source>
        <dbReference type="ARBA" id="ARBA00022741"/>
    </source>
</evidence>
<evidence type="ECO:0000256" key="1">
    <source>
        <dbReference type="ARBA" id="ARBA00004141"/>
    </source>
</evidence>
<evidence type="ECO:0000256" key="7">
    <source>
        <dbReference type="ARBA" id="ARBA00023136"/>
    </source>
</evidence>
<dbReference type="InterPro" id="IPR011527">
    <property type="entry name" value="ABC1_TM_dom"/>
</dbReference>
<sequence length="734" mass="81974">MDSSAEWCDAQGWGPWHENAISLTPCFLNTAILGVPALLASTAFVFRARYLDRHGVAHGLGTTDLIYRPGRWVMVYAMMAMVVFLIQTWSLSSLSSIFAAGSLLVAWFLALGLNTLEWKYEIRSSSFIYIFELYSVLVTIVTLYSMFTQNQGDENSFNSFHTLVCYWVAVAFAFVLEAFPRGSTRVQKQSGANPHDKANIFSRWTFHYLQPMISLGYKRPLVQEDIKDIMPKYTEAEPSYQKLSANWEAHKRAIEHTNVAASAKQLKKQGSQEPSLLHVIGKTFASEFFMIVALKLLGSVFQFTLPVMVREILAYIESDQNVSVARGVFLAFGMFFASIIVSFSHGQYYKKDTEACVEIRGGLISMIYRKALVLAPSAKNNVGEITNLMSNDVEAWTSSLSLMALWIVIPFEIIVCTIMLYNTMGWSALCGLVCIAISTPIQSWVGEFLNTARYARMGAMDSRIQLMSEVLGNIKIIKLYAYEGAFQSKIQSFRNTELAVMRKTGKVMAAFSLVYTCFPFLMAFFSFAVYATIGGPNFTPGVINAQVVFVSMTLFGLLLQPVGSMSMVMRGTVSIRVATNRIQTFLLKEELDPRNIVHEPMLPKDPAAPIIVLENTTFAWKPENDVSRPDWNDEQASENTALLSSNSKQTNEPTLSNVNVEIVRGHLTAVVGRVGQGKSSLLSAFVGEMYKRKGHAKICGSVAYVPQQAWIVNASVRENITFGKAFDKERYDHI</sequence>
<keyword evidence="12" id="KW-1185">Reference proteome</keyword>
<protein>
    <recommendedName>
        <fullName evidence="10">ABC transmembrane type-1 domain-containing protein</fullName>
    </recommendedName>
</protein>
<feature type="transmembrane region" description="Helical" evidence="9">
    <location>
        <begin position="284"/>
        <end position="304"/>
    </location>
</feature>
<feature type="transmembrane region" description="Helical" evidence="9">
    <location>
        <begin position="20"/>
        <end position="46"/>
    </location>
</feature>
<dbReference type="InterPro" id="IPR036640">
    <property type="entry name" value="ABC1_TM_sf"/>
</dbReference>
<gene>
    <name evidence="11" type="ORF">BG006_001715</name>
</gene>
<dbReference type="GO" id="GO:0016020">
    <property type="term" value="C:membrane"/>
    <property type="evidence" value="ECO:0007669"/>
    <property type="project" value="UniProtKB-SubCell"/>
</dbReference>
<accession>A0A9P5SNM7</accession>
<dbReference type="InterPro" id="IPR050173">
    <property type="entry name" value="ABC_transporter_C-like"/>
</dbReference>
<name>A0A9P5SNM7_9FUNG</name>
<reference evidence="11" key="1">
    <citation type="journal article" date="2020" name="Fungal Divers.">
        <title>Resolving the Mortierellaceae phylogeny through synthesis of multi-gene phylogenetics and phylogenomics.</title>
        <authorList>
            <person name="Vandepol N."/>
            <person name="Liber J."/>
            <person name="Desiro A."/>
            <person name="Na H."/>
            <person name="Kennedy M."/>
            <person name="Barry K."/>
            <person name="Grigoriev I.V."/>
            <person name="Miller A.N."/>
            <person name="O'Donnell K."/>
            <person name="Stajich J.E."/>
            <person name="Bonito G."/>
        </authorList>
    </citation>
    <scope>NUCLEOTIDE SEQUENCE</scope>
    <source>
        <strain evidence="11">NVP1</strain>
    </source>
</reference>
<feature type="non-terminal residue" evidence="11">
    <location>
        <position position="1"/>
    </location>
</feature>
<evidence type="ECO:0000256" key="2">
    <source>
        <dbReference type="ARBA" id="ARBA00022448"/>
    </source>
</evidence>
<keyword evidence="6 9" id="KW-1133">Transmembrane helix</keyword>
<dbReference type="InterPro" id="IPR003439">
    <property type="entry name" value="ABC_transporter-like_ATP-bd"/>
</dbReference>
<feature type="transmembrane region" description="Helical" evidence="9">
    <location>
        <begin position="507"/>
        <end position="530"/>
    </location>
</feature>
<organism evidence="11 12">
    <name type="scientific">Podila minutissima</name>
    <dbReference type="NCBI Taxonomy" id="64525"/>
    <lineage>
        <taxon>Eukaryota</taxon>
        <taxon>Fungi</taxon>
        <taxon>Fungi incertae sedis</taxon>
        <taxon>Mucoromycota</taxon>
        <taxon>Mortierellomycotina</taxon>
        <taxon>Mortierellomycetes</taxon>
        <taxon>Mortierellales</taxon>
        <taxon>Mortierellaceae</taxon>
        <taxon>Podila</taxon>
    </lineage>
</organism>
<dbReference type="InterPro" id="IPR056227">
    <property type="entry name" value="TMD0_ABC"/>
</dbReference>
<dbReference type="GO" id="GO:0140359">
    <property type="term" value="F:ABC-type transporter activity"/>
    <property type="evidence" value="ECO:0007669"/>
    <property type="project" value="InterPro"/>
</dbReference>
<feature type="transmembrane region" description="Helical" evidence="9">
    <location>
        <begin position="159"/>
        <end position="179"/>
    </location>
</feature>
<evidence type="ECO:0000259" key="10">
    <source>
        <dbReference type="PROSITE" id="PS50929"/>
    </source>
</evidence>
<comment type="caution">
    <text evidence="11">The sequence shown here is derived from an EMBL/GenBank/DDBJ whole genome shotgun (WGS) entry which is preliminary data.</text>
</comment>
<evidence type="ECO:0000256" key="9">
    <source>
        <dbReference type="SAM" id="Phobius"/>
    </source>
</evidence>
<dbReference type="GO" id="GO:0005524">
    <property type="term" value="F:ATP binding"/>
    <property type="evidence" value="ECO:0007669"/>
    <property type="project" value="UniProtKB-KW"/>
</dbReference>
<feature type="transmembrane region" description="Helical" evidence="9">
    <location>
        <begin position="399"/>
        <end position="420"/>
    </location>
</feature>
<dbReference type="FunFam" id="1.20.1560.10:FF:000006">
    <property type="entry name" value="ATP-binding cassette, sub-family C (CFTR/MRP), member 9"/>
    <property type="match status" value="1"/>
</dbReference>
<proteinExistence type="predicted"/>
<dbReference type="Gene3D" id="1.20.1560.10">
    <property type="entry name" value="ABC transporter type 1, transmembrane domain"/>
    <property type="match status" value="1"/>
</dbReference>
<keyword evidence="4" id="KW-0547">Nucleotide-binding</keyword>
<dbReference type="PANTHER" id="PTHR24223:SF415">
    <property type="entry name" value="FI20190P1"/>
    <property type="match status" value="1"/>
</dbReference>
<keyword evidence="2" id="KW-0813">Transport</keyword>
<evidence type="ECO:0000256" key="3">
    <source>
        <dbReference type="ARBA" id="ARBA00022692"/>
    </source>
</evidence>
<evidence type="ECO:0000256" key="5">
    <source>
        <dbReference type="ARBA" id="ARBA00022840"/>
    </source>
</evidence>
<dbReference type="Pfam" id="PF00005">
    <property type="entry name" value="ABC_tran"/>
    <property type="match status" value="1"/>
</dbReference>
<dbReference type="PANTHER" id="PTHR24223">
    <property type="entry name" value="ATP-BINDING CASSETTE SUB-FAMILY C"/>
    <property type="match status" value="1"/>
</dbReference>
<keyword evidence="3 9" id="KW-0812">Transmembrane</keyword>
<feature type="transmembrane region" description="Helical" evidence="9">
    <location>
        <begin position="542"/>
        <end position="560"/>
    </location>
</feature>
<dbReference type="Gene3D" id="3.40.50.300">
    <property type="entry name" value="P-loop containing nucleotide triphosphate hydrolases"/>
    <property type="match status" value="1"/>
</dbReference>
<evidence type="ECO:0000313" key="11">
    <source>
        <dbReference type="EMBL" id="KAF9334675.1"/>
    </source>
</evidence>
<dbReference type="SUPFAM" id="SSF90123">
    <property type="entry name" value="ABC transporter transmembrane region"/>
    <property type="match status" value="1"/>
</dbReference>
<feature type="domain" description="ABC transmembrane type-1" evidence="10">
    <location>
        <begin position="289"/>
        <end position="574"/>
    </location>
</feature>
<feature type="transmembrane region" description="Helical" evidence="9">
    <location>
        <begin position="128"/>
        <end position="147"/>
    </location>
</feature>
<dbReference type="CDD" id="cd18579">
    <property type="entry name" value="ABC_6TM_ABCC_D1"/>
    <property type="match status" value="1"/>
</dbReference>
<dbReference type="AlphaFoldDB" id="A0A9P5SNM7"/>
<dbReference type="PROSITE" id="PS50929">
    <property type="entry name" value="ABC_TM1F"/>
    <property type="match status" value="1"/>
</dbReference>
<evidence type="ECO:0000313" key="12">
    <source>
        <dbReference type="Proteomes" id="UP000696485"/>
    </source>
</evidence>
<feature type="transmembrane region" description="Helical" evidence="9">
    <location>
        <begin position="426"/>
        <end position="446"/>
    </location>
</feature>
<comment type="subcellular location">
    <subcellularLocation>
        <location evidence="1">Membrane</location>
        <topology evidence="1">Multi-pass membrane protein</topology>
    </subcellularLocation>
</comment>
<dbReference type="SUPFAM" id="SSF52540">
    <property type="entry name" value="P-loop containing nucleoside triphosphate hydrolases"/>
    <property type="match status" value="1"/>
</dbReference>
<dbReference type="EMBL" id="JAAAUY010000135">
    <property type="protein sequence ID" value="KAF9334675.1"/>
    <property type="molecule type" value="Genomic_DNA"/>
</dbReference>
<dbReference type="InterPro" id="IPR044746">
    <property type="entry name" value="ABCC_6TM_D1"/>
</dbReference>
<evidence type="ECO:0000256" key="8">
    <source>
        <dbReference type="SAM" id="MobiDB-lite"/>
    </source>
</evidence>
<feature type="region of interest" description="Disordered" evidence="8">
    <location>
        <begin position="624"/>
        <end position="652"/>
    </location>
</feature>
<dbReference type="GO" id="GO:0016887">
    <property type="term" value="F:ATP hydrolysis activity"/>
    <property type="evidence" value="ECO:0007669"/>
    <property type="project" value="InterPro"/>
</dbReference>
<dbReference type="Pfam" id="PF24357">
    <property type="entry name" value="TMD0_ABC"/>
    <property type="match status" value="1"/>
</dbReference>
<feature type="transmembrane region" description="Helical" evidence="9">
    <location>
        <begin position="97"/>
        <end position="116"/>
    </location>
</feature>
<dbReference type="Pfam" id="PF00664">
    <property type="entry name" value="ABC_membrane"/>
    <property type="match status" value="1"/>
</dbReference>
<keyword evidence="7 9" id="KW-0472">Membrane</keyword>
<keyword evidence="5" id="KW-0067">ATP-binding</keyword>
<feature type="compositionally biased region" description="Polar residues" evidence="8">
    <location>
        <begin position="637"/>
        <end position="652"/>
    </location>
</feature>
<evidence type="ECO:0000256" key="6">
    <source>
        <dbReference type="ARBA" id="ARBA00022989"/>
    </source>
</evidence>
<feature type="transmembrane region" description="Helical" evidence="9">
    <location>
        <begin position="73"/>
        <end position="91"/>
    </location>
</feature>
<dbReference type="InterPro" id="IPR027417">
    <property type="entry name" value="P-loop_NTPase"/>
</dbReference>
<dbReference type="Proteomes" id="UP000696485">
    <property type="component" value="Unassembled WGS sequence"/>
</dbReference>
<feature type="transmembrane region" description="Helical" evidence="9">
    <location>
        <begin position="324"/>
        <end position="343"/>
    </location>
</feature>